<name>F3C2Q9_PSESG</name>
<feature type="non-terminal residue" evidence="1">
    <location>
        <position position="1"/>
    </location>
</feature>
<accession>F3C2Q9</accession>
<dbReference type="Proteomes" id="UP000005466">
    <property type="component" value="Unassembled WGS sequence"/>
</dbReference>
<dbReference type="EMBL" id="ADWY01000378">
    <property type="protein sequence ID" value="EGH10073.1"/>
    <property type="molecule type" value="Genomic_DNA"/>
</dbReference>
<dbReference type="HOGENOM" id="CLU_2627846_0_0_6"/>
<reference evidence="1 2" key="1">
    <citation type="journal article" date="2011" name="PLoS Pathog.">
        <title>Dynamic evolution of pathogenicity revealed by sequencing and comparative genomics of 19 Pseudomonas syringae isolates.</title>
        <authorList>
            <person name="Baltrus D.A."/>
            <person name="Nishimura M.T."/>
            <person name="Romanchuk A."/>
            <person name="Chang J.H."/>
            <person name="Mukhtar M.S."/>
            <person name="Cherkis K."/>
            <person name="Roach J."/>
            <person name="Grant S.R."/>
            <person name="Jones C.D."/>
            <person name="Dangl J.L."/>
        </authorList>
    </citation>
    <scope>NUCLEOTIDE SEQUENCE [LARGE SCALE GENOMIC DNA]</scope>
    <source>
        <strain evidence="2">race 4</strain>
    </source>
</reference>
<proteinExistence type="predicted"/>
<evidence type="ECO:0000313" key="1">
    <source>
        <dbReference type="EMBL" id="EGH10073.1"/>
    </source>
</evidence>
<organism evidence="1 2">
    <name type="scientific">Pseudomonas savastanoi pv. glycinea str. race 4</name>
    <dbReference type="NCBI Taxonomy" id="875330"/>
    <lineage>
        <taxon>Bacteria</taxon>
        <taxon>Pseudomonadati</taxon>
        <taxon>Pseudomonadota</taxon>
        <taxon>Gammaproteobacteria</taxon>
        <taxon>Pseudomonadales</taxon>
        <taxon>Pseudomonadaceae</taxon>
        <taxon>Pseudomonas</taxon>
    </lineage>
</organism>
<comment type="caution">
    <text evidence="1">The sequence shown here is derived from an EMBL/GenBank/DDBJ whole genome shotgun (WGS) entry which is preliminary data.</text>
</comment>
<sequence length="77" mass="8079">RGFQPDQAQLQAARQLQACYEALADARGRAQGVYFVGAGRARQDLVDGPLFRKPERAGPASAFSSLHALGGTSACSS</sequence>
<protein>
    <submittedName>
        <fullName evidence="1">Uncharacterized protein</fullName>
    </submittedName>
</protein>
<evidence type="ECO:0000313" key="2">
    <source>
        <dbReference type="Proteomes" id="UP000005466"/>
    </source>
</evidence>
<dbReference type="AlphaFoldDB" id="F3C2Q9"/>
<gene>
    <name evidence="1" type="ORF">Pgy4_09158</name>
</gene>